<gene>
    <name evidence="5" type="ORF">AB1Y20_017976</name>
</gene>
<dbReference type="GO" id="GO:0005794">
    <property type="term" value="C:Golgi apparatus"/>
    <property type="evidence" value="ECO:0007669"/>
    <property type="project" value="TreeGrafter"/>
</dbReference>
<dbReference type="SUPFAM" id="SSF50044">
    <property type="entry name" value="SH3-domain"/>
    <property type="match status" value="1"/>
</dbReference>
<keyword evidence="3" id="KW-0732">Signal</keyword>
<feature type="signal peptide" evidence="3">
    <location>
        <begin position="1"/>
        <end position="16"/>
    </location>
</feature>
<dbReference type="PRINTS" id="PR00452">
    <property type="entry name" value="SH3DOMAIN"/>
</dbReference>
<proteinExistence type="predicted"/>
<dbReference type="PANTHER" id="PTHR47032:SF1">
    <property type="entry name" value="UDP-D-XYLOSE:L-FUCOSE ALPHA-1,3-D-XYLOSYLTRANSFERASE-RELATED"/>
    <property type="match status" value="1"/>
</dbReference>
<keyword evidence="6" id="KW-1185">Reference proteome</keyword>
<evidence type="ECO:0000313" key="6">
    <source>
        <dbReference type="Proteomes" id="UP001515480"/>
    </source>
</evidence>
<dbReference type="Pfam" id="PF03407">
    <property type="entry name" value="Nucleotid_trans"/>
    <property type="match status" value="1"/>
</dbReference>
<dbReference type="Pfam" id="PF14604">
    <property type="entry name" value="SH3_9"/>
    <property type="match status" value="1"/>
</dbReference>
<dbReference type="Gene3D" id="2.30.30.40">
    <property type="entry name" value="SH3 Domains"/>
    <property type="match status" value="1"/>
</dbReference>
<dbReference type="AlphaFoldDB" id="A0AB34JQR6"/>
<dbReference type="Proteomes" id="UP001515480">
    <property type="component" value="Unassembled WGS sequence"/>
</dbReference>
<sequence>MRWVAALLLTARLAAAQPHAIALHDFTAREDDELSFTRGDRLVLISLSADGEEGWGVGMTPDGQRGLLPLNFVRLLDVGATPQPHGAARAAAPSDALALALAAAAEDSAALERTAERTAAAAALRAYRRRKARYNGPPELAYRWGVAIHEARGGEHAADAVPASGGQQHRSGVGGMPFFNLVEYMEEAELRDELLRSLRAEWFPESAYEPHRGLSAALDKASTADRKVILTFANLGYADFVLNGFSPEVVPNTLVIALDPQAHALFANAGLHSYFDERMPRIDSPAAGHHTAVFMDIMKLRLLYLAEVLALGYSALLTDADAVFFAPPFVVFPEKADLVVACDSTVVPRDWREAPGMVMAGFFFMRAGVRPIIFLKEVLDYQSQHPEQHDQQSFNQACAPPASILSELLVADLAVAVMHPRLFPNGFQYFVKRTVQREGALPLVVQACCNNWMMGADNKRHRFREAHLWTQDGEGYFRGTRETPLRLLRYRPEQPVVSGLWRETSALRAALRRGAAR</sequence>
<dbReference type="InterPro" id="IPR052636">
    <property type="entry name" value="UDP-D-xylose:L-fucose_XylT"/>
</dbReference>
<dbReference type="GO" id="GO:0016757">
    <property type="term" value="F:glycosyltransferase activity"/>
    <property type="evidence" value="ECO:0007669"/>
    <property type="project" value="TreeGrafter"/>
</dbReference>
<dbReference type="InterPro" id="IPR036028">
    <property type="entry name" value="SH3-like_dom_sf"/>
</dbReference>
<evidence type="ECO:0000256" key="3">
    <source>
        <dbReference type="SAM" id="SignalP"/>
    </source>
</evidence>
<accession>A0AB34JQR6</accession>
<protein>
    <recommendedName>
        <fullName evidence="4">SH3 domain-containing protein</fullName>
    </recommendedName>
</protein>
<dbReference type="SMART" id="SM00326">
    <property type="entry name" value="SH3"/>
    <property type="match status" value="1"/>
</dbReference>
<feature type="chain" id="PRO_5044266335" description="SH3 domain-containing protein" evidence="3">
    <location>
        <begin position="17"/>
        <end position="517"/>
    </location>
</feature>
<comment type="caution">
    <text evidence="5">The sequence shown here is derived from an EMBL/GenBank/DDBJ whole genome shotgun (WGS) entry which is preliminary data.</text>
</comment>
<organism evidence="5 6">
    <name type="scientific">Prymnesium parvum</name>
    <name type="common">Toxic golden alga</name>
    <dbReference type="NCBI Taxonomy" id="97485"/>
    <lineage>
        <taxon>Eukaryota</taxon>
        <taxon>Haptista</taxon>
        <taxon>Haptophyta</taxon>
        <taxon>Prymnesiophyceae</taxon>
        <taxon>Prymnesiales</taxon>
        <taxon>Prymnesiaceae</taxon>
        <taxon>Prymnesium</taxon>
    </lineage>
</organism>
<dbReference type="InterPro" id="IPR001452">
    <property type="entry name" value="SH3_domain"/>
</dbReference>
<dbReference type="EMBL" id="JBGBPQ010000006">
    <property type="protein sequence ID" value="KAL1523014.1"/>
    <property type="molecule type" value="Genomic_DNA"/>
</dbReference>
<feature type="domain" description="SH3" evidence="4">
    <location>
        <begin position="15"/>
        <end position="78"/>
    </location>
</feature>
<evidence type="ECO:0000259" key="4">
    <source>
        <dbReference type="PROSITE" id="PS50002"/>
    </source>
</evidence>
<name>A0AB34JQR6_PRYPA</name>
<dbReference type="CDD" id="cd00174">
    <property type="entry name" value="SH3"/>
    <property type="match status" value="1"/>
</dbReference>
<evidence type="ECO:0000256" key="2">
    <source>
        <dbReference type="PROSITE-ProRule" id="PRU00192"/>
    </source>
</evidence>
<dbReference type="InterPro" id="IPR005069">
    <property type="entry name" value="Nucl-diP-sugar_transferase"/>
</dbReference>
<evidence type="ECO:0000313" key="5">
    <source>
        <dbReference type="EMBL" id="KAL1523014.1"/>
    </source>
</evidence>
<dbReference type="PANTHER" id="PTHR47032">
    <property type="entry name" value="UDP-D-XYLOSE:L-FUCOSE ALPHA-1,3-D-XYLOSYLTRANSFERASE-RELATED"/>
    <property type="match status" value="1"/>
</dbReference>
<evidence type="ECO:0000256" key="1">
    <source>
        <dbReference type="ARBA" id="ARBA00022443"/>
    </source>
</evidence>
<keyword evidence="1 2" id="KW-0728">SH3 domain</keyword>
<reference evidence="5 6" key="1">
    <citation type="journal article" date="2024" name="Science">
        <title>Giant polyketide synthase enzymes in the biosynthesis of giant marine polyether toxins.</title>
        <authorList>
            <person name="Fallon T.R."/>
            <person name="Shende V.V."/>
            <person name="Wierzbicki I.H."/>
            <person name="Pendleton A.L."/>
            <person name="Watervoot N.F."/>
            <person name="Auber R.P."/>
            <person name="Gonzalez D.J."/>
            <person name="Wisecaver J.H."/>
            <person name="Moore B.S."/>
        </authorList>
    </citation>
    <scope>NUCLEOTIDE SEQUENCE [LARGE SCALE GENOMIC DNA]</scope>
    <source>
        <strain evidence="5 6">12B1</strain>
    </source>
</reference>
<dbReference type="PROSITE" id="PS50002">
    <property type="entry name" value="SH3"/>
    <property type="match status" value="1"/>
</dbReference>